<reference evidence="8 9" key="1">
    <citation type="submission" date="2019-02" db="EMBL/GenBank/DDBJ databases">
        <title>Prokaryotic population dynamics and viral predation in marine succession experiment using metagenomics: the confinement effect.</title>
        <authorList>
            <person name="Haro-Moreno J.M."/>
            <person name="Rodriguez-Valera F."/>
            <person name="Lopez-Perez M."/>
        </authorList>
    </citation>
    <scope>NUCLEOTIDE SEQUENCE [LARGE SCALE GENOMIC DNA]</scope>
    <source>
        <strain evidence="8">MED-G158</strain>
    </source>
</reference>
<evidence type="ECO:0000256" key="4">
    <source>
        <dbReference type="ARBA" id="ARBA00044517"/>
    </source>
</evidence>
<dbReference type="EMBL" id="SHAH01000070">
    <property type="protein sequence ID" value="RZO75081.1"/>
    <property type="molecule type" value="Genomic_DNA"/>
</dbReference>
<dbReference type="EC" id="2.4.1.110" evidence="4"/>
<protein>
    <recommendedName>
        <fullName evidence="5">tRNA-queuosine alpha-mannosyltransferase</fullName>
        <ecNumber evidence="4">2.4.1.110</ecNumber>
    </recommendedName>
</protein>
<evidence type="ECO:0000256" key="2">
    <source>
        <dbReference type="ARBA" id="ARBA00022676"/>
    </source>
</evidence>
<sequence>MPAVTKRILLLSAYDAASHKYWRQQLQQQLPEFNWTQLALPARHFNWRIRSNAMQWASQEYERLTQSHDLLLATSMVDLATLRGLIPDLAQIPSVLYFHENQFAYPAGQQRKENVEPRLVPLYSVMCAEQVAFNSAFNRSSCIEGALALSKRLPEALPTRLFEKLEASLVLPVPLVPPPELSAIHHQHENIASAGESAIGTAALEVVWNHRWEYDKGIGLLAEIVALVQTRGLPVRFHIVGQQFRDKPQGFSAIEVSLAQISEQSGIARGAFGYVKDREDYQRLLKNAHVVLSTADHDFQGLAVQEACLAGCQALVPDALVYPEYIPTHQRFAVYEDVQKTAIGAVDILAAKIKQRQSGEPLPPPNLSAFWGEPALAPYRDLIKRLSL</sequence>
<evidence type="ECO:0000313" key="9">
    <source>
        <dbReference type="Proteomes" id="UP000320404"/>
    </source>
</evidence>
<evidence type="ECO:0000256" key="5">
    <source>
        <dbReference type="ARBA" id="ARBA00044539"/>
    </source>
</evidence>
<evidence type="ECO:0000256" key="1">
    <source>
        <dbReference type="ARBA" id="ARBA00009481"/>
    </source>
</evidence>
<dbReference type="InterPro" id="IPR022701">
    <property type="entry name" value="QTMAN_N"/>
</dbReference>
<dbReference type="Pfam" id="PF12038">
    <property type="entry name" value="QTMAN_N"/>
    <property type="match status" value="1"/>
</dbReference>
<comment type="caution">
    <text evidence="8">The sequence shown here is derived from an EMBL/GenBank/DDBJ whole genome shotgun (WGS) entry which is preliminary data.</text>
</comment>
<keyword evidence="3" id="KW-0808">Transferase</keyword>
<name>A0A520RY05_9GAMM</name>
<keyword evidence="2" id="KW-0328">Glycosyltransferase</keyword>
<dbReference type="SUPFAM" id="SSF53756">
    <property type="entry name" value="UDP-Glycosyltransferase/glycogen phosphorylase"/>
    <property type="match status" value="1"/>
</dbReference>
<dbReference type="CDD" id="cd01635">
    <property type="entry name" value="Glycosyltransferase_GTB-type"/>
    <property type="match status" value="1"/>
</dbReference>
<evidence type="ECO:0000256" key="3">
    <source>
        <dbReference type="ARBA" id="ARBA00022679"/>
    </source>
</evidence>
<dbReference type="Proteomes" id="UP000320404">
    <property type="component" value="Unassembled WGS sequence"/>
</dbReference>
<evidence type="ECO:0000256" key="6">
    <source>
        <dbReference type="ARBA" id="ARBA00048439"/>
    </source>
</evidence>
<accession>A0A520RY05</accession>
<dbReference type="AlphaFoldDB" id="A0A520RY05"/>
<evidence type="ECO:0000313" key="8">
    <source>
        <dbReference type="EMBL" id="RZO75081.1"/>
    </source>
</evidence>
<comment type="similarity">
    <text evidence="1">Belongs to the glycosyltransferase group 1 family. Glycosyltransferase 4 subfamily.</text>
</comment>
<dbReference type="PANTHER" id="PTHR13615:SF3">
    <property type="entry name" value="GLYCOSYLTRANSFERASE-LIKE DOMAIN-CONTAINING PROTEIN 1"/>
    <property type="match status" value="1"/>
</dbReference>
<comment type="catalytic activity">
    <reaction evidence="6">
        <text>queuosine(34) in tRNA(Asp) + GDP-alpha-D-mannose = O-4''-alpha-D-mannosylqueuosine(34) in tRNA(Asp) + GDP + H(+)</text>
        <dbReference type="Rhea" id="RHEA:12885"/>
        <dbReference type="Rhea" id="RHEA-COMP:18572"/>
        <dbReference type="Rhea" id="RHEA-COMP:18581"/>
        <dbReference type="ChEBI" id="CHEBI:15378"/>
        <dbReference type="ChEBI" id="CHEBI:57527"/>
        <dbReference type="ChEBI" id="CHEBI:58189"/>
        <dbReference type="ChEBI" id="CHEBI:194431"/>
        <dbReference type="ChEBI" id="CHEBI:194442"/>
        <dbReference type="EC" id="2.4.1.110"/>
    </reaction>
    <physiologicalReaction direction="left-to-right" evidence="6">
        <dbReference type="Rhea" id="RHEA:12886"/>
    </physiologicalReaction>
</comment>
<dbReference type="PANTHER" id="PTHR13615">
    <property type="entry name" value="GLYCOSYLTRANSFERASE-LIKE 1"/>
    <property type="match status" value="1"/>
</dbReference>
<organism evidence="8 9">
    <name type="scientific">OM182 bacterium</name>
    <dbReference type="NCBI Taxonomy" id="2510334"/>
    <lineage>
        <taxon>Bacteria</taxon>
        <taxon>Pseudomonadati</taxon>
        <taxon>Pseudomonadota</taxon>
        <taxon>Gammaproteobacteria</taxon>
        <taxon>OMG group</taxon>
        <taxon>OM182 clade</taxon>
    </lineage>
</organism>
<dbReference type="GO" id="GO:0016438">
    <property type="term" value="F:tRNA-queuosine(34) beta-mannosyltransferase activity"/>
    <property type="evidence" value="ECO:0007669"/>
    <property type="project" value="UniProtKB-EC"/>
</dbReference>
<dbReference type="Gene3D" id="3.40.50.2000">
    <property type="entry name" value="Glycogen Phosphorylase B"/>
    <property type="match status" value="1"/>
</dbReference>
<evidence type="ECO:0000259" key="7">
    <source>
        <dbReference type="Pfam" id="PF12038"/>
    </source>
</evidence>
<feature type="domain" description="tRNA-queuosine alpha-mannosyltransferase N-terminal" evidence="7">
    <location>
        <begin position="7"/>
        <end position="175"/>
    </location>
</feature>
<dbReference type="InterPro" id="IPR051862">
    <property type="entry name" value="GT-like_domain_containing_1"/>
</dbReference>
<gene>
    <name evidence="8" type="ORF">EVA69_04795</name>
</gene>
<proteinExistence type="inferred from homology"/>